<dbReference type="InterPro" id="IPR036249">
    <property type="entry name" value="Thioredoxin-like_sf"/>
</dbReference>
<evidence type="ECO:0000256" key="6">
    <source>
        <dbReference type="ARBA" id="ARBA00023180"/>
    </source>
</evidence>
<feature type="transmembrane region" description="Helical" evidence="8">
    <location>
        <begin position="218"/>
        <end position="238"/>
    </location>
</feature>
<feature type="transmembrane region" description="Helical" evidence="8">
    <location>
        <begin position="289"/>
        <end position="313"/>
    </location>
</feature>
<comment type="caution">
    <text evidence="10">The sequence shown here is derived from an EMBL/GenBank/DDBJ whole genome shotgun (WGS) entry which is preliminary data.</text>
</comment>
<dbReference type="SUPFAM" id="SSF52833">
    <property type="entry name" value="Thioredoxin-like"/>
    <property type="match status" value="1"/>
</dbReference>
<dbReference type="Gene3D" id="3.40.50.300">
    <property type="entry name" value="P-loop containing nucleotide triphosphate hydrolases"/>
    <property type="match status" value="1"/>
</dbReference>
<sequence>MAHPIETHSHSDAEFATKPSLDAKANPVLDTEVIDHGVDPDAKSSSKWRRIAGFFWDSIDGDPKYRAYATADGPVGNAFVSGMQEDLDLYGNERNWLGTWFSLGIMVGTIPAQMLQLSHIRPSILIPTCEICWSALVIGMGFTHSIKVMYVLRFFIGLFESCAFPGYIAMLGSWYGPNELTKRLAILLEVESIASMFSGYLQAGLYSSMNGRHGLAGWRWLFIMDGVISVPVAIWGLFGLPDHPHNTRAFYWTKEHIKYGQERIAKFGVKEQIKLNWAEIKRIYTGWKIWMFVIPYTMVAACHTATSYFNLWLKAEGYSVQKINYLPTGGNALAIVVTVAWGMIADRTRQYYWLIASLTLLMIVANILLSVWDIPKSALMFAYYISYAGSACTPVLISWTYGLNAADTNTRQLLVATANLVSYAWVLWVPLVLFPTYDAPKYKYGYQILILFGGIAILSITAMRARAVNDMHMVQNDVLVCCGYQKSYFSSIRFYNLRLDPVHAVIATTRGFNFIQHIKSSTKIKKKEPQNMEGWSSLKRNGVELGQKTLFTTVKDDRVSLSEGYIPLLVNLTVEDKAAKGLRKHKGGNTREEAVYVSAFEAVRDNQFLLLTGKSGSGKTTFAEYLVFGHATGIFQKDRDAILRNEGGERRKEILSGLRTLPLLVTIINTQDLADVDGKLPEILESWDSRKKESEDEELLLILDGIESAGPEGMTHLASIASAITPRPLVRLLVLGTDDDSQDWTLPSGFSKLELLPLLAIQRHELARKLCLDTTFGSGNAASRPAIFALSLAAGRVGDTSESALDTWLDHGFSSPETRQVLLQSAREEWTDQRHSQLNLLAKTTKKWPFVSCAAVQVLLVAAQLQTATLQEILKVFDQDAKSAMPIVRSLLHRFAEGEKQEKLIRELLNRHESDLSGEKAQYAALVACGFTDPENIPLVTQVVDLLLKVIMLGTLPVSHRVKAGRYLSLFGDPRDLLGLVEIPEGTSLFGSSNHPNSSPPHELHLGSFKIGAFPVVNRDYGDFVQQTGRTWLSQDGYDPFLRNTPATDLTWHDARAYCQWLTPKWRETSKIKPNETVQLPSEPQWERASRGDQRESQTGQNIYPWGTNFATSLSNCEELALNNKCAVGLFPQSCSPFGCYDMTGQVWEWCTTLWGTDMASPTFEYPWKSPDGREDLEADDAIRRVLRGGCFSSGQAKATCTYRGSLEPTGFWRGNGFRIVVVSDSNDEETGAPWCSDVRAALPFLKETFDKPEGPKAIYESVGPRPGWKKPDNPHKLTWNISAIPTVIRFELRDGKTEETGRLTEVEVYEEGKLQNFVLKSV</sequence>
<dbReference type="Pfam" id="PF03781">
    <property type="entry name" value="FGE-sulfatase"/>
    <property type="match status" value="1"/>
</dbReference>
<gene>
    <name evidence="10" type="ORF">FOXYS1_7982</name>
</gene>
<dbReference type="PANTHER" id="PTHR43791">
    <property type="entry name" value="PERMEASE-RELATED"/>
    <property type="match status" value="1"/>
</dbReference>
<dbReference type="EMBL" id="JAAFOW010001296">
    <property type="protein sequence ID" value="KAF5261352.1"/>
    <property type="molecule type" value="Genomic_DNA"/>
</dbReference>
<evidence type="ECO:0000256" key="2">
    <source>
        <dbReference type="ARBA" id="ARBA00022448"/>
    </source>
</evidence>
<dbReference type="Pfam" id="PF07690">
    <property type="entry name" value="MFS_1"/>
    <property type="match status" value="1"/>
</dbReference>
<keyword evidence="6" id="KW-0325">Glycoprotein</keyword>
<dbReference type="PANTHER" id="PTHR43791:SF43">
    <property type="entry name" value="MAJOR FACILITATOR SUPERFAMILY (MFS) PROFILE DOMAIN-CONTAINING PROTEIN"/>
    <property type="match status" value="1"/>
</dbReference>
<dbReference type="GO" id="GO:0022857">
    <property type="term" value="F:transmembrane transporter activity"/>
    <property type="evidence" value="ECO:0007669"/>
    <property type="project" value="InterPro"/>
</dbReference>
<reference evidence="10" key="1">
    <citation type="submission" date="2020-02" db="EMBL/GenBank/DDBJ databases">
        <title>Identification and distribution of gene clusters putatively required for synthesis of sphingolipid metabolism inhibitors in phylogenetically diverse species of the filamentous fungus Fusarium.</title>
        <authorList>
            <person name="Kim H.-S."/>
            <person name="Busman M."/>
            <person name="Brown D.W."/>
            <person name="Divon H."/>
            <person name="Uhlig S."/>
            <person name="Proctor R.H."/>
        </authorList>
    </citation>
    <scope>NUCLEOTIDE SEQUENCE [LARGE SCALE GENOMIC DNA]</scope>
    <source>
        <strain evidence="10">NRRL 39464</strain>
    </source>
</reference>
<comment type="subcellular location">
    <subcellularLocation>
        <location evidence="1">Membrane</location>
        <topology evidence="1">Multi-pass membrane protein</topology>
    </subcellularLocation>
</comment>
<keyword evidence="5 8" id="KW-0472">Membrane</keyword>
<feature type="transmembrane region" description="Helical" evidence="8">
    <location>
        <begin position="446"/>
        <end position="465"/>
    </location>
</feature>
<organism evidence="10 11">
    <name type="scientific">Fusarium oxysporum</name>
    <name type="common">Fusarium vascular wilt</name>
    <dbReference type="NCBI Taxonomy" id="5507"/>
    <lineage>
        <taxon>Eukaryota</taxon>
        <taxon>Fungi</taxon>
        <taxon>Dikarya</taxon>
        <taxon>Ascomycota</taxon>
        <taxon>Pezizomycotina</taxon>
        <taxon>Sordariomycetes</taxon>
        <taxon>Hypocreomycetidae</taxon>
        <taxon>Hypocreales</taxon>
        <taxon>Nectriaceae</taxon>
        <taxon>Fusarium</taxon>
        <taxon>Fusarium oxysporum species complex</taxon>
    </lineage>
</organism>
<feature type="transmembrane region" description="Helical" evidence="8">
    <location>
        <begin position="350"/>
        <end position="369"/>
    </location>
</feature>
<evidence type="ECO:0000259" key="9">
    <source>
        <dbReference type="Pfam" id="PF03781"/>
    </source>
</evidence>
<dbReference type="InterPro" id="IPR027417">
    <property type="entry name" value="P-loop_NTPase"/>
</dbReference>
<dbReference type="SUPFAM" id="SSF56436">
    <property type="entry name" value="C-type lectin-like"/>
    <property type="match status" value="1"/>
</dbReference>
<evidence type="ECO:0000256" key="8">
    <source>
        <dbReference type="SAM" id="Phobius"/>
    </source>
</evidence>
<feature type="transmembrane region" description="Helical" evidence="8">
    <location>
        <begin position="184"/>
        <end position="206"/>
    </location>
</feature>
<proteinExistence type="predicted"/>
<dbReference type="Gene3D" id="1.20.1250.20">
    <property type="entry name" value="MFS general substrate transporter like domains"/>
    <property type="match status" value="1"/>
</dbReference>
<dbReference type="InterPro" id="IPR005532">
    <property type="entry name" value="SUMF_dom"/>
</dbReference>
<keyword evidence="2" id="KW-0813">Transport</keyword>
<dbReference type="FunFam" id="1.20.1250.20:FF:001719">
    <property type="entry name" value="Uncharacterized protein"/>
    <property type="match status" value="1"/>
</dbReference>
<evidence type="ECO:0000256" key="3">
    <source>
        <dbReference type="ARBA" id="ARBA00022692"/>
    </source>
</evidence>
<feature type="transmembrane region" description="Helical" evidence="8">
    <location>
        <begin position="413"/>
        <end position="434"/>
    </location>
</feature>
<evidence type="ECO:0000313" key="10">
    <source>
        <dbReference type="EMBL" id="KAF5261352.1"/>
    </source>
</evidence>
<dbReference type="SUPFAM" id="SSF103473">
    <property type="entry name" value="MFS general substrate transporter"/>
    <property type="match status" value="1"/>
</dbReference>
<dbReference type="GO" id="GO:0016020">
    <property type="term" value="C:membrane"/>
    <property type="evidence" value="ECO:0007669"/>
    <property type="project" value="UniProtKB-SubCell"/>
</dbReference>
<dbReference type="InterPro" id="IPR036259">
    <property type="entry name" value="MFS_trans_sf"/>
</dbReference>
<keyword evidence="3 8" id="KW-0812">Transmembrane</keyword>
<feature type="transmembrane region" description="Helical" evidence="8">
    <location>
        <begin position="381"/>
        <end position="401"/>
    </location>
</feature>
<evidence type="ECO:0000256" key="5">
    <source>
        <dbReference type="ARBA" id="ARBA00023136"/>
    </source>
</evidence>
<dbReference type="InterPro" id="IPR042095">
    <property type="entry name" value="SUMF_sf"/>
</dbReference>
<feature type="compositionally biased region" description="Basic and acidic residues" evidence="7">
    <location>
        <begin position="1085"/>
        <end position="1096"/>
    </location>
</feature>
<dbReference type="Proteomes" id="UP000558688">
    <property type="component" value="Unassembled WGS sequence"/>
</dbReference>
<keyword evidence="4 8" id="KW-1133">Transmembrane helix</keyword>
<evidence type="ECO:0000256" key="1">
    <source>
        <dbReference type="ARBA" id="ARBA00004141"/>
    </source>
</evidence>
<feature type="transmembrane region" description="Helical" evidence="8">
    <location>
        <begin position="325"/>
        <end position="344"/>
    </location>
</feature>
<dbReference type="InterPro" id="IPR016187">
    <property type="entry name" value="CTDL_fold"/>
</dbReference>
<dbReference type="InterPro" id="IPR011701">
    <property type="entry name" value="MFS"/>
</dbReference>
<evidence type="ECO:0000313" key="11">
    <source>
        <dbReference type="Proteomes" id="UP000558688"/>
    </source>
</evidence>
<dbReference type="SUPFAM" id="SSF52540">
    <property type="entry name" value="P-loop containing nucleoside triphosphate hydrolases"/>
    <property type="match status" value="2"/>
</dbReference>
<name>A0A8H5EIU7_FUSOX</name>
<accession>A0A8H5EIU7</accession>
<feature type="transmembrane region" description="Helical" evidence="8">
    <location>
        <begin position="124"/>
        <end position="143"/>
    </location>
</feature>
<feature type="region of interest" description="Disordered" evidence="7">
    <location>
        <begin position="1072"/>
        <end position="1102"/>
    </location>
</feature>
<evidence type="ECO:0000256" key="4">
    <source>
        <dbReference type="ARBA" id="ARBA00022989"/>
    </source>
</evidence>
<evidence type="ECO:0000256" key="7">
    <source>
        <dbReference type="SAM" id="MobiDB-lite"/>
    </source>
</evidence>
<dbReference type="Gene3D" id="3.90.1580.10">
    <property type="entry name" value="paralog of FGE (formylglycine-generating enzyme)"/>
    <property type="match status" value="1"/>
</dbReference>
<protein>
    <recommendedName>
        <fullName evidence="9">Sulfatase-modifying factor enzyme-like domain-containing protein</fullName>
    </recommendedName>
</protein>
<feature type="transmembrane region" description="Helical" evidence="8">
    <location>
        <begin position="97"/>
        <end position="118"/>
    </location>
</feature>
<feature type="domain" description="Sulfatase-modifying factor enzyme-like" evidence="9">
    <location>
        <begin position="980"/>
        <end position="1221"/>
    </location>
</feature>
<feature type="transmembrane region" description="Helical" evidence="8">
    <location>
        <begin position="150"/>
        <end position="172"/>
    </location>
</feature>